<comment type="caution">
    <text evidence="2">The sequence shown here is derived from an EMBL/GenBank/DDBJ whole genome shotgun (WGS) entry which is preliminary data.</text>
</comment>
<dbReference type="CDD" id="cd07040">
    <property type="entry name" value="HP"/>
    <property type="match status" value="1"/>
</dbReference>
<dbReference type="InParanoid" id="A0A1V9X7G2"/>
<evidence type="ECO:0000313" key="3">
    <source>
        <dbReference type="Proteomes" id="UP000192247"/>
    </source>
</evidence>
<dbReference type="EMBL" id="MNPL01020685">
    <property type="protein sequence ID" value="OQR69509.1"/>
    <property type="molecule type" value="Genomic_DNA"/>
</dbReference>
<dbReference type="AlphaFoldDB" id="A0A1V9X7G2"/>
<evidence type="ECO:0000256" key="1">
    <source>
        <dbReference type="SAM" id="Phobius"/>
    </source>
</evidence>
<dbReference type="PROSITE" id="PS51257">
    <property type="entry name" value="PROKAR_LIPOPROTEIN"/>
    <property type="match status" value="1"/>
</dbReference>
<keyword evidence="1" id="KW-0472">Membrane</keyword>
<evidence type="ECO:0000313" key="2">
    <source>
        <dbReference type="EMBL" id="OQR69509.1"/>
    </source>
</evidence>
<accession>A0A1V9X7G2</accession>
<protein>
    <recommendedName>
        <fullName evidence="4">Lysosomal acid phosphatase-like</fullName>
    </recommendedName>
</protein>
<keyword evidence="1" id="KW-0812">Transmembrane</keyword>
<dbReference type="GO" id="GO:0016791">
    <property type="term" value="F:phosphatase activity"/>
    <property type="evidence" value="ECO:0007669"/>
    <property type="project" value="UniProtKB-ARBA"/>
</dbReference>
<dbReference type="SUPFAM" id="SSF53254">
    <property type="entry name" value="Phosphoglycerate mutase-like"/>
    <property type="match status" value="1"/>
</dbReference>
<keyword evidence="3" id="KW-1185">Reference proteome</keyword>
<feature type="transmembrane region" description="Helical" evidence="1">
    <location>
        <begin position="7"/>
        <end position="31"/>
    </location>
</feature>
<dbReference type="Gene3D" id="3.40.50.1240">
    <property type="entry name" value="Phosphoglycerate mutase-like"/>
    <property type="match status" value="1"/>
</dbReference>
<name>A0A1V9X7G2_9ACAR</name>
<dbReference type="PROSITE" id="PS00616">
    <property type="entry name" value="HIS_ACID_PHOSPHAT_1"/>
    <property type="match status" value="1"/>
</dbReference>
<organism evidence="2 3">
    <name type="scientific">Tropilaelaps mercedesae</name>
    <dbReference type="NCBI Taxonomy" id="418985"/>
    <lineage>
        <taxon>Eukaryota</taxon>
        <taxon>Metazoa</taxon>
        <taxon>Ecdysozoa</taxon>
        <taxon>Arthropoda</taxon>
        <taxon>Chelicerata</taxon>
        <taxon>Arachnida</taxon>
        <taxon>Acari</taxon>
        <taxon>Parasitiformes</taxon>
        <taxon>Mesostigmata</taxon>
        <taxon>Gamasina</taxon>
        <taxon>Dermanyssoidea</taxon>
        <taxon>Laelapidae</taxon>
        <taxon>Tropilaelaps</taxon>
    </lineage>
</organism>
<reference evidence="2 3" key="1">
    <citation type="journal article" date="2017" name="Gigascience">
        <title>Draft genome of the honey bee ectoparasitic mite, Tropilaelaps mercedesae, is shaped by the parasitic life history.</title>
        <authorList>
            <person name="Dong X."/>
            <person name="Armstrong S.D."/>
            <person name="Xia D."/>
            <person name="Makepeace B.L."/>
            <person name="Darby A.C."/>
            <person name="Kadowaki T."/>
        </authorList>
    </citation>
    <scope>NUCLEOTIDE SEQUENCE [LARGE SCALE GENOMIC DNA]</scope>
    <source>
        <strain evidence="2">Wuxi-XJTLU</strain>
    </source>
</reference>
<evidence type="ECO:0008006" key="4">
    <source>
        <dbReference type="Google" id="ProtNLM"/>
    </source>
</evidence>
<dbReference type="InterPro" id="IPR033379">
    <property type="entry name" value="Acid_Pase_AS"/>
</dbReference>
<dbReference type="InterPro" id="IPR029033">
    <property type="entry name" value="His_PPase_superfam"/>
</dbReference>
<proteinExistence type="predicted"/>
<sequence>MGSKQYYYFLLGLLASVIVIAVCGIILLQFLQGCEDAELHHVIVLARHGERYPIIPLPGLQYRFAELTPYGIQQMQILGQRLLNRYHSFIASLTDVHRIVTLDERCIDSSREILSALGLNSTSFKKLPPLFPDGLTGLYEFLKPIYGYVLPQIPECIRLLVKKQVPTNASANWIAFQSLLIMESIDALNKSMMHLPTGLEFSDNCVPFDRVVLTPEMFFNLTWCTVPLLMPTIDHLLLQVLSMAKPPLKAGQLPNNQQSTIITRTLGAETISKRGRSSLSVYGISDLQIELLLMCSRAEGSIPTRPKNGAYIIFEIRADEIRMFFGSQWNAKAVTEISLDSRTFVEIIRSCRYIIEPIR</sequence>
<keyword evidence="1" id="KW-1133">Transmembrane helix</keyword>
<gene>
    <name evidence="2" type="ORF">BIW11_12212</name>
</gene>
<dbReference type="Proteomes" id="UP000192247">
    <property type="component" value="Unassembled WGS sequence"/>
</dbReference>
<dbReference type="OrthoDB" id="258392at2759"/>